<proteinExistence type="predicted"/>
<evidence type="ECO:0000313" key="3">
    <source>
        <dbReference type="Proteomes" id="UP000703674"/>
    </source>
</evidence>
<dbReference type="EMBL" id="JAAVJR010000001">
    <property type="protein sequence ID" value="NJW51517.1"/>
    <property type="molecule type" value="Genomic_DNA"/>
</dbReference>
<gene>
    <name evidence="2" type="ORF">HC175_01135</name>
</gene>
<dbReference type="Proteomes" id="UP000703674">
    <property type="component" value="Unassembled WGS sequence"/>
</dbReference>
<keyword evidence="1" id="KW-0812">Transmembrane</keyword>
<protein>
    <submittedName>
        <fullName evidence="2">Uncharacterized protein</fullName>
    </submittedName>
</protein>
<feature type="transmembrane region" description="Helical" evidence="1">
    <location>
        <begin position="6"/>
        <end position="24"/>
    </location>
</feature>
<evidence type="ECO:0000313" key="2">
    <source>
        <dbReference type="EMBL" id="NJW51517.1"/>
    </source>
</evidence>
<keyword evidence="1" id="KW-0472">Membrane</keyword>
<dbReference type="RefSeq" id="WP_168136682.1">
    <property type="nucleotide sequence ID" value="NZ_JAAVJR010000001.1"/>
</dbReference>
<sequence>MDHKSYLAMLLVLIFVGKLAIFDAKFPALIFEASEITLVNNWCPKKQMQISSPEEYTSENYTSFLEIDFLCHSAYNIQLGVPSNVLAGENYKKYTYNSPGIFSIPHKKYYPPPKA</sequence>
<keyword evidence="1" id="KW-1133">Transmembrane helix</keyword>
<accession>A0ABX1CUU3</accession>
<reference evidence="2 3" key="1">
    <citation type="submission" date="2020-03" db="EMBL/GenBank/DDBJ databases">
        <title>Salinimicrobium sp. nov, isolated from SCS.</title>
        <authorList>
            <person name="Cao W.R."/>
        </authorList>
    </citation>
    <scope>NUCLEOTIDE SEQUENCE [LARGE SCALE GENOMIC DNA]</scope>
    <source>
        <strain evidence="3">J15B91</strain>
    </source>
</reference>
<evidence type="ECO:0000256" key="1">
    <source>
        <dbReference type="SAM" id="Phobius"/>
    </source>
</evidence>
<name>A0ABX1CUU3_9FLAO</name>
<organism evidence="2 3">
    <name type="scientific">Salinimicrobium oceani</name>
    <dbReference type="NCBI Taxonomy" id="2722702"/>
    <lineage>
        <taxon>Bacteria</taxon>
        <taxon>Pseudomonadati</taxon>
        <taxon>Bacteroidota</taxon>
        <taxon>Flavobacteriia</taxon>
        <taxon>Flavobacteriales</taxon>
        <taxon>Flavobacteriaceae</taxon>
        <taxon>Salinimicrobium</taxon>
    </lineage>
</organism>
<comment type="caution">
    <text evidence="2">The sequence shown here is derived from an EMBL/GenBank/DDBJ whole genome shotgun (WGS) entry which is preliminary data.</text>
</comment>
<keyword evidence="3" id="KW-1185">Reference proteome</keyword>